<keyword evidence="3 8" id="KW-0324">Glycolysis</keyword>
<evidence type="ECO:0000313" key="11">
    <source>
        <dbReference type="Proteomes" id="UP000001058"/>
    </source>
</evidence>
<dbReference type="FunFam" id="3.40.50.1240:FF:000003">
    <property type="entry name" value="2,3-bisphosphoglycerate-dependent phosphoglycerate mutase"/>
    <property type="match status" value="1"/>
</dbReference>
<evidence type="ECO:0000256" key="7">
    <source>
        <dbReference type="PIRSR" id="PIRSR613078-3"/>
    </source>
</evidence>
<keyword evidence="11" id="KW-1185">Reference proteome</keyword>
<dbReference type="CDD" id="cd07067">
    <property type="entry name" value="HP_PGM_like"/>
    <property type="match status" value="1"/>
</dbReference>
<dbReference type="PROSITE" id="PS00175">
    <property type="entry name" value="PG_MUTASE"/>
    <property type="match status" value="1"/>
</dbReference>
<feature type="binding site" evidence="6">
    <location>
        <position position="133"/>
    </location>
    <ligand>
        <name>substrate</name>
    </ligand>
</feature>
<evidence type="ECO:0000313" key="10">
    <source>
        <dbReference type="EMBL" id="EFJ42891.1"/>
    </source>
</evidence>
<dbReference type="OrthoDB" id="354304at2759"/>
<dbReference type="SUPFAM" id="SSF53254">
    <property type="entry name" value="Phosphoglycerate mutase-like"/>
    <property type="match status" value="1"/>
</dbReference>
<evidence type="ECO:0000256" key="3">
    <source>
        <dbReference type="ARBA" id="ARBA00023152"/>
    </source>
</evidence>
<dbReference type="Proteomes" id="UP000001058">
    <property type="component" value="Unassembled WGS sequence"/>
</dbReference>
<evidence type="ECO:0000256" key="8">
    <source>
        <dbReference type="RuleBase" id="RU004511"/>
    </source>
</evidence>
<dbReference type="EC" id="5.4.2.11" evidence="8"/>
<dbReference type="HAMAP" id="MF_01039">
    <property type="entry name" value="PGAM_GpmA"/>
    <property type="match status" value="1"/>
</dbReference>
<comment type="similarity">
    <text evidence="2 8">Belongs to the phosphoglycerate mutase family. BPG-dependent PGAM subfamily.</text>
</comment>
<feature type="site" description="Transition state stabilizer" evidence="7">
    <location>
        <position position="228"/>
    </location>
</feature>
<dbReference type="RefSeq" id="XP_002955931.1">
    <property type="nucleotide sequence ID" value="XM_002955885.1"/>
</dbReference>
<protein>
    <recommendedName>
        <fullName evidence="8">Phosphoglycerate mutase</fullName>
        <ecNumber evidence="8">5.4.2.11</ecNumber>
    </recommendedName>
</protein>
<dbReference type="SMART" id="SM00855">
    <property type="entry name" value="PGAM"/>
    <property type="match status" value="1"/>
</dbReference>
<evidence type="ECO:0000256" key="5">
    <source>
        <dbReference type="PIRSR" id="PIRSR613078-1"/>
    </source>
</evidence>
<dbReference type="AlphaFoldDB" id="D8UBI2"/>
<feature type="binding site" evidence="6">
    <location>
        <begin position="122"/>
        <end position="125"/>
    </location>
    <ligand>
        <name>substrate</name>
    </ligand>
</feature>
<organism evidence="11">
    <name type="scientific">Volvox carteri f. nagariensis</name>
    <dbReference type="NCBI Taxonomy" id="3068"/>
    <lineage>
        <taxon>Eukaryota</taxon>
        <taxon>Viridiplantae</taxon>
        <taxon>Chlorophyta</taxon>
        <taxon>core chlorophytes</taxon>
        <taxon>Chlorophyceae</taxon>
        <taxon>CS clade</taxon>
        <taxon>Chlamydomonadales</taxon>
        <taxon>Volvocaceae</taxon>
        <taxon>Volvox</taxon>
    </lineage>
</organism>
<feature type="active site" description="Proton donor/acceptor" evidence="5">
    <location>
        <position position="122"/>
    </location>
</feature>
<feature type="binding site" evidence="6">
    <location>
        <begin position="160"/>
        <end position="161"/>
    </location>
    <ligand>
        <name>substrate</name>
    </ligand>
</feature>
<proteinExistence type="inferred from homology"/>
<dbReference type="InParanoid" id="D8UBI2"/>
<gene>
    <name evidence="10" type="primary">pgm5</name>
    <name evidence="10" type="ORF">VOLCADRAFT_96867</name>
</gene>
<feature type="binding site" evidence="6">
    <location>
        <begin position="56"/>
        <end position="57"/>
    </location>
    <ligand>
        <name>substrate</name>
    </ligand>
</feature>
<dbReference type="NCBIfam" id="TIGR01258">
    <property type="entry name" value="pgm_1"/>
    <property type="match status" value="1"/>
</dbReference>
<feature type="region of interest" description="Disordered" evidence="9">
    <location>
        <begin position="1"/>
        <end position="35"/>
    </location>
</feature>
<dbReference type="InterPro" id="IPR029033">
    <property type="entry name" value="His_PPase_superfam"/>
</dbReference>
<dbReference type="Pfam" id="PF00300">
    <property type="entry name" value="His_Phos_1"/>
    <property type="match status" value="1"/>
</dbReference>
<evidence type="ECO:0000256" key="2">
    <source>
        <dbReference type="ARBA" id="ARBA00006717"/>
    </source>
</evidence>
<reference evidence="10 11" key="1">
    <citation type="journal article" date="2010" name="Science">
        <title>Genomic analysis of organismal complexity in the multicellular green alga Volvox carteri.</title>
        <authorList>
            <person name="Prochnik S.E."/>
            <person name="Umen J."/>
            <person name="Nedelcu A.M."/>
            <person name="Hallmann A."/>
            <person name="Miller S.M."/>
            <person name="Nishii I."/>
            <person name="Ferris P."/>
            <person name="Kuo A."/>
            <person name="Mitros T."/>
            <person name="Fritz-Laylin L.K."/>
            <person name="Hellsten U."/>
            <person name="Chapman J."/>
            <person name="Simakov O."/>
            <person name="Rensing S.A."/>
            <person name="Terry A."/>
            <person name="Pangilinan J."/>
            <person name="Kapitonov V."/>
            <person name="Jurka J."/>
            <person name="Salamov A."/>
            <person name="Shapiro H."/>
            <person name="Schmutz J."/>
            <person name="Grimwood J."/>
            <person name="Lindquist E."/>
            <person name="Lucas S."/>
            <person name="Grigoriev I.V."/>
            <person name="Schmitt R."/>
            <person name="Kirk D."/>
            <person name="Rokhsar D.S."/>
        </authorList>
    </citation>
    <scope>NUCLEOTIDE SEQUENCE [LARGE SCALE GENOMIC DNA]</scope>
    <source>
        <strain evidence="11">f. Nagariensis / Eve</strain>
    </source>
</reference>
<dbReference type="Gene3D" id="3.40.50.1240">
    <property type="entry name" value="Phosphoglycerate mutase-like"/>
    <property type="match status" value="1"/>
</dbReference>
<comment type="catalytic activity">
    <reaction evidence="1 8">
        <text>(2R)-2-phosphoglycerate = (2R)-3-phosphoglycerate</text>
        <dbReference type="Rhea" id="RHEA:15901"/>
        <dbReference type="ChEBI" id="CHEBI:58272"/>
        <dbReference type="ChEBI" id="CHEBI:58289"/>
        <dbReference type="EC" id="5.4.2.11"/>
    </reaction>
</comment>
<name>D8UBI2_VOLCA</name>
<evidence type="ECO:0000256" key="9">
    <source>
        <dbReference type="SAM" id="MobiDB-lite"/>
    </source>
</evidence>
<evidence type="ECO:0000256" key="6">
    <source>
        <dbReference type="PIRSR" id="PIRSR613078-2"/>
    </source>
</evidence>
<dbReference type="InterPro" id="IPR013078">
    <property type="entry name" value="His_Pase_superF_clade-1"/>
</dbReference>
<feature type="binding site" evidence="6">
    <location>
        <begin position="43"/>
        <end position="50"/>
    </location>
    <ligand>
        <name>substrate</name>
    </ligand>
</feature>
<accession>D8UBI2</accession>
<feature type="binding site" evidence="6">
    <location>
        <position position="95"/>
    </location>
    <ligand>
        <name>substrate</name>
    </ligand>
</feature>
<feature type="active site" description="Tele-phosphohistidine intermediate" evidence="5">
    <location>
        <position position="44"/>
    </location>
</feature>
<dbReference type="STRING" id="3068.D8UBI2"/>
<evidence type="ECO:0000256" key="1">
    <source>
        <dbReference type="ARBA" id="ARBA00000380"/>
    </source>
</evidence>
<dbReference type="InterPro" id="IPR001345">
    <property type="entry name" value="PG/BPGM_mutase_AS"/>
</dbReference>
<feature type="binding site" evidence="6">
    <location>
        <begin position="229"/>
        <end position="230"/>
    </location>
    <ligand>
        <name>substrate</name>
    </ligand>
</feature>
<dbReference type="InterPro" id="IPR005952">
    <property type="entry name" value="Phosphogly_mut1"/>
</dbReference>
<dbReference type="eggNOG" id="KOG0235">
    <property type="taxonomic scope" value="Eukaryota"/>
</dbReference>
<evidence type="ECO:0000256" key="4">
    <source>
        <dbReference type="ARBA" id="ARBA00023235"/>
    </source>
</evidence>
<dbReference type="PANTHER" id="PTHR11931">
    <property type="entry name" value="PHOSPHOGLYCERATE MUTASE"/>
    <property type="match status" value="1"/>
</dbReference>
<keyword evidence="4 8" id="KW-0413">Isomerase</keyword>
<dbReference type="GO" id="GO:0006096">
    <property type="term" value="P:glycolytic process"/>
    <property type="evidence" value="ECO:0007669"/>
    <property type="project" value="UniProtKB-KW"/>
</dbReference>
<dbReference type="KEGG" id="vcn:VOLCADRAFT_96867"/>
<sequence length="602" mass="63530">MTEAPPLAFASAASTSPVTSLDPGTGPGSTDQPRPAHTLVLLRHGESVWNLANRFTGWTDVDLTDQGRRQAALGGALLSAHGFRIDLAFTSVLKRAVRTLHILEDTMDALHIPEVKSWRLNERHYGALQGLNKAETAAKHGAEQVDRWLGRDGGRVHIWRRSYATRPPPLEPNDPRHPRFDGRYWELDEQDLPATESLKDTVARTLPFWYSDIAPAVSRGRRVLVVAHGNSLRGIIKNLDQISDEVMCVCTHAFNSKPPPRHSRELSCLCTNMQDIMALEVPVGVPLVYELDEHLQPLRHYYLGLDLVAAPPLDVTVLPLHMPLPAARVSGAPSSSNPAAATAPAGLLASTTAEASSEDGEAQMQALLKALASCGATTRDHIHNAATCTALAGNLADAEDLLLRGSLAAAKYIFGYVPADAVAAATAPVVLAPGGPAAHDEALASTASGVAEEKGSGLGSSRVAASVSTYGREEAEARCLRPCKRVASLLDPERHVVVAMPAATAAEDDGRMTAARLAVAIVAVVGVDKKIVLAIPRGGGRGGRKGSADAGPGMSGCSCPEAWFGGGCVWACGMADARDAQVIAEALTCATRSVWESSLSKI</sequence>
<dbReference type="EMBL" id="GL378377">
    <property type="protein sequence ID" value="EFJ42891.1"/>
    <property type="molecule type" value="Genomic_DNA"/>
</dbReference>
<dbReference type="GO" id="GO:0004619">
    <property type="term" value="F:phosphoglycerate mutase activity"/>
    <property type="evidence" value="ECO:0007669"/>
    <property type="project" value="UniProtKB-EC"/>
</dbReference>
<dbReference type="GeneID" id="9615147"/>